<dbReference type="EMBL" id="NART01000017">
    <property type="protein sequence ID" value="OTQ10519.1"/>
    <property type="molecule type" value="Genomic_DNA"/>
</dbReference>
<evidence type="ECO:0000313" key="4">
    <source>
        <dbReference type="Proteomes" id="UP000194977"/>
    </source>
</evidence>
<reference evidence="3 4" key="1">
    <citation type="submission" date="2017-03" db="EMBL/GenBank/DDBJ databases">
        <title>Comparative genomics of honeybee gut symbionts reveal geographically distinct and subgroup specific antibiotic resistance.</title>
        <authorList>
            <person name="Ludvigsen J."/>
            <person name="Porcellato D."/>
            <person name="Labee-Lund T.M."/>
            <person name="Amdam G.V."/>
            <person name="Rudi K."/>
        </authorList>
    </citation>
    <scope>NUCLEOTIDE SEQUENCE [LARGE SCALE GENOMIC DNA]</scope>
    <source>
        <strain evidence="1 4">A-7-12</strain>
        <strain evidence="2 3">A-9-12</strain>
    </source>
</reference>
<dbReference type="EMBL" id="NARP01000013">
    <property type="protein sequence ID" value="OTP99871.1"/>
    <property type="molecule type" value="Genomic_DNA"/>
</dbReference>
<dbReference type="InterPro" id="IPR021295">
    <property type="entry name" value="DUF2867"/>
</dbReference>
<evidence type="ECO:0000313" key="2">
    <source>
        <dbReference type="EMBL" id="OTQ10519.1"/>
    </source>
</evidence>
<proteinExistence type="predicted"/>
<dbReference type="Proteomes" id="UP000194977">
    <property type="component" value="Unassembled WGS sequence"/>
</dbReference>
<name>A0A242NIA8_9GAMM</name>
<sequence length="191" mass="22647">MSSWLKISYFARNLNYCIKYKKMKQKHIQQILAVLPNNITLVDEKIDYLDYQTIAIEKNITALDAYKIMTSHQPKWLELLFKIRDFLVRLVGIKPVHGFNNPEQQHHNLETSNTLHFFTIIEQTEDKLTLQVKDSHLDVCLCLRIVNNTEKTNMLYLIASVNNHNFWGKLYMMPVSVLHPFVVRQLFHNFK</sequence>
<accession>A0A242NIA8</accession>
<dbReference type="Pfam" id="PF11066">
    <property type="entry name" value="DUF2867"/>
    <property type="match status" value="1"/>
</dbReference>
<protein>
    <recommendedName>
        <fullName evidence="5">DUF2867 domain-containing protein</fullName>
    </recommendedName>
</protein>
<dbReference type="AlphaFoldDB" id="A0A242NIA8"/>
<keyword evidence="3" id="KW-1185">Reference proteome</keyword>
<gene>
    <name evidence="2" type="ORF">B6C91_05610</name>
    <name evidence="1" type="ORF">B6D08_06415</name>
</gene>
<dbReference type="Proteomes" id="UP000194800">
    <property type="component" value="Unassembled WGS sequence"/>
</dbReference>
<evidence type="ECO:0000313" key="3">
    <source>
        <dbReference type="Proteomes" id="UP000194800"/>
    </source>
</evidence>
<evidence type="ECO:0000313" key="1">
    <source>
        <dbReference type="EMBL" id="OTP99871.1"/>
    </source>
</evidence>
<evidence type="ECO:0008006" key="5">
    <source>
        <dbReference type="Google" id="ProtNLM"/>
    </source>
</evidence>
<organism evidence="1 4">
    <name type="scientific">Gilliamella apicola</name>
    <dbReference type="NCBI Taxonomy" id="1196095"/>
    <lineage>
        <taxon>Bacteria</taxon>
        <taxon>Pseudomonadati</taxon>
        <taxon>Pseudomonadota</taxon>
        <taxon>Gammaproteobacteria</taxon>
        <taxon>Orbales</taxon>
        <taxon>Orbaceae</taxon>
        <taxon>Gilliamella</taxon>
    </lineage>
</organism>
<comment type="caution">
    <text evidence="1">The sequence shown here is derived from an EMBL/GenBank/DDBJ whole genome shotgun (WGS) entry which is preliminary data.</text>
</comment>